<feature type="non-terminal residue" evidence="13">
    <location>
        <position position="669"/>
    </location>
</feature>
<evidence type="ECO:0000313" key="13">
    <source>
        <dbReference type="EMBL" id="SVA97235.1"/>
    </source>
</evidence>
<evidence type="ECO:0000259" key="12">
    <source>
        <dbReference type="Pfam" id="PF17941"/>
    </source>
</evidence>
<feature type="domain" description="Polyphosphate kinase N-terminal" evidence="10">
    <location>
        <begin position="11"/>
        <end position="116"/>
    </location>
</feature>
<dbReference type="SUPFAM" id="SSF56024">
    <property type="entry name" value="Phospholipase D/nuclease"/>
    <property type="match status" value="2"/>
</dbReference>
<dbReference type="InterPro" id="IPR024953">
    <property type="entry name" value="PP_kinase_middle"/>
</dbReference>
<evidence type="ECO:0000256" key="1">
    <source>
        <dbReference type="ARBA" id="ARBA00012960"/>
    </source>
</evidence>
<dbReference type="Pfam" id="PF13090">
    <property type="entry name" value="PP_kinase_C"/>
    <property type="match status" value="1"/>
</dbReference>
<accession>A0A382A6S0</accession>
<dbReference type="PANTHER" id="PTHR30218:SF0">
    <property type="entry name" value="POLYPHOSPHATE KINASE"/>
    <property type="match status" value="1"/>
</dbReference>
<dbReference type="Pfam" id="PF02503">
    <property type="entry name" value="PP_kinase"/>
    <property type="match status" value="1"/>
</dbReference>
<dbReference type="GO" id="GO:0006799">
    <property type="term" value="P:polyphosphate biosynthetic process"/>
    <property type="evidence" value="ECO:0007669"/>
    <property type="project" value="InterPro"/>
</dbReference>
<keyword evidence="6" id="KW-0418">Kinase</keyword>
<evidence type="ECO:0000256" key="6">
    <source>
        <dbReference type="ARBA" id="ARBA00022777"/>
    </source>
</evidence>
<dbReference type="Gene3D" id="3.30.1840.10">
    <property type="entry name" value="Polyphosphate kinase middle domain"/>
    <property type="match status" value="1"/>
</dbReference>
<evidence type="ECO:0000256" key="8">
    <source>
        <dbReference type="ARBA" id="ARBA00022842"/>
    </source>
</evidence>
<dbReference type="EMBL" id="UINC01024151">
    <property type="protein sequence ID" value="SVA97235.1"/>
    <property type="molecule type" value="Genomic_DNA"/>
</dbReference>
<evidence type="ECO:0000259" key="11">
    <source>
        <dbReference type="Pfam" id="PF13090"/>
    </source>
</evidence>
<dbReference type="AlphaFoldDB" id="A0A382A6S0"/>
<dbReference type="Gene3D" id="1.20.58.310">
    <property type="entry name" value="Polyphosphate kinase N-terminal domain"/>
    <property type="match status" value="1"/>
</dbReference>
<sequence length="669" mass="76278">VAVDLSRPEYYINRELSWLDFNRRVLEEARDTSNPLLERVRFLGIVASILDEFFEVRVAGLLQIQESGVVSTGPDRLTPDEQLSAIARTTHELVAAQYRCWNEELLPTLARERIHLLDVADLQGEHLAFVRRYWRGELEPILTPIVIDPAHPFPRVLNKALCIGVLLQQDGHTALGVVTVPRVLPRILRLPDADDGVMHMVPLSGVVAHHLGELFEGYDVTGHAAFRVTRNSELYVNEDEADNLLVEIAESLENRRKGDVVRLEIEDRAPPRLVRFLSTQFELNEDRVYRADGPVNLNRINTIYDLVQRPELKDRPFSPSVVSLPTDPDRFFESLRERDVMLHHPYESFNTVIDFIRMAVRDPRVLAIKQTLYRTGEDSQVVEALIDAAEQDKEVTVLVELKARFDEASNIEWAKQLEESGVHVVYGLLGMITHCKLSMIVRRDEDRLRRYVHLGTGNYNHQTARFYTDIGLLTARDDMTREVAEVFNLLTARSAETFRTLMVAPTTLMSGMLHRIDREIEHARAGRPAAIVAKMNGLMDPKIIRALYRASMAGVEIDLIVRGICCLRPGLLGVSERIRVTSIIGCYLEHSRVFYFANGGDPEIWCGSADWMNRNLRNRIEVVFPIEDESIKARIHHFLQLCLADRLKARICQSDGSYIRLEPGDIEPP</sequence>
<evidence type="ECO:0000256" key="7">
    <source>
        <dbReference type="ARBA" id="ARBA00022840"/>
    </source>
</evidence>
<dbReference type="GO" id="GO:0046872">
    <property type="term" value="F:metal ion binding"/>
    <property type="evidence" value="ECO:0007669"/>
    <property type="project" value="UniProtKB-KW"/>
</dbReference>
<keyword evidence="8" id="KW-0460">Magnesium</keyword>
<keyword evidence="3" id="KW-0808">Transferase</keyword>
<dbReference type="NCBIfam" id="NF003918">
    <property type="entry name" value="PRK05443.1-2"/>
    <property type="match status" value="1"/>
</dbReference>
<evidence type="ECO:0000256" key="5">
    <source>
        <dbReference type="ARBA" id="ARBA00022741"/>
    </source>
</evidence>
<dbReference type="PANTHER" id="PTHR30218">
    <property type="entry name" value="POLYPHOSPHATE KINASE"/>
    <property type="match status" value="1"/>
</dbReference>
<dbReference type="CDD" id="cd09168">
    <property type="entry name" value="PLDc_PaPPK1_C2_like"/>
    <property type="match status" value="1"/>
</dbReference>
<name>A0A382A6S0_9ZZZZ</name>
<dbReference type="HAMAP" id="MF_00347">
    <property type="entry name" value="Polyphosphate_kinase"/>
    <property type="match status" value="1"/>
</dbReference>
<dbReference type="EC" id="2.7.4.1" evidence="1"/>
<gene>
    <name evidence="13" type="ORF">METZ01_LOCUS150089</name>
</gene>
<dbReference type="InterPro" id="IPR041108">
    <property type="entry name" value="PP_kinase_C_1"/>
</dbReference>
<dbReference type="NCBIfam" id="NF003921">
    <property type="entry name" value="PRK05443.2-2"/>
    <property type="match status" value="1"/>
</dbReference>
<reference evidence="13" key="1">
    <citation type="submission" date="2018-05" db="EMBL/GenBank/DDBJ databases">
        <authorList>
            <person name="Lanie J.A."/>
            <person name="Ng W.-L."/>
            <person name="Kazmierczak K.M."/>
            <person name="Andrzejewski T.M."/>
            <person name="Davidsen T.M."/>
            <person name="Wayne K.J."/>
            <person name="Tettelin H."/>
            <person name="Glass J.I."/>
            <person name="Rusch D."/>
            <person name="Podicherti R."/>
            <person name="Tsui H.-C.T."/>
            <person name="Winkler M.E."/>
        </authorList>
    </citation>
    <scope>NUCLEOTIDE SEQUENCE</scope>
</reference>
<protein>
    <recommendedName>
        <fullName evidence="1">ATP-polyphosphate phosphotransferase</fullName>
        <ecNumber evidence="1">2.7.4.1</ecNumber>
    </recommendedName>
</protein>
<dbReference type="SUPFAM" id="SSF143724">
    <property type="entry name" value="PHP14-like"/>
    <property type="match status" value="1"/>
</dbReference>
<dbReference type="Pfam" id="PF13089">
    <property type="entry name" value="PP_kinase_N"/>
    <property type="match status" value="1"/>
</dbReference>
<dbReference type="InterPro" id="IPR003414">
    <property type="entry name" value="PP_kinase"/>
</dbReference>
<dbReference type="InterPro" id="IPR025198">
    <property type="entry name" value="PPK_N_dom"/>
</dbReference>
<proteinExistence type="inferred from homology"/>
<evidence type="ECO:0000256" key="3">
    <source>
        <dbReference type="ARBA" id="ARBA00022679"/>
    </source>
</evidence>
<feature type="domain" description="Polyphosphate kinase C-terminal" evidence="12">
    <location>
        <begin position="331"/>
        <end position="494"/>
    </location>
</feature>
<evidence type="ECO:0000259" key="10">
    <source>
        <dbReference type="Pfam" id="PF13089"/>
    </source>
</evidence>
<dbReference type="GO" id="GO:0005524">
    <property type="term" value="F:ATP binding"/>
    <property type="evidence" value="ECO:0007669"/>
    <property type="project" value="UniProtKB-KW"/>
</dbReference>
<keyword evidence="5" id="KW-0547">Nucleotide-binding</keyword>
<dbReference type="InterPro" id="IPR036832">
    <property type="entry name" value="PPK_N_dom_sf"/>
</dbReference>
<dbReference type="Gene3D" id="3.30.870.10">
    <property type="entry name" value="Endonuclease Chain A"/>
    <property type="match status" value="2"/>
</dbReference>
<dbReference type="InterPro" id="IPR036830">
    <property type="entry name" value="PP_kinase_middle_dom_sf"/>
</dbReference>
<dbReference type="CDD" id="cd09165">
    <property type="entry name" value="PLDc_PaPPK1_C1_like"/>
    <property type="match status" value="1"/>
</dbReference>
<evidence type="ECO:0000256" key="4">
    <source>
        <dbReference type="ARBA" id="ARBA00022723"/>
    </source>
</evidence>
<dbReference type="InterPro" id="IPR025200">
    <property type="entry name" value="PPK_C_dom2"/>
</dbReference>
<dbReference type="NCBIfam" id="NF003917">
    <property type="entry name" value="PRK05443.1-1"/>
    <property type="match status" value="1"/>
</dbReference>
<keyword evidence="4" id="KW-0479">Metal-binding</keyword>
<feature type="non-terminal residue" evidence="13">
    <location>
        <position position="1"/>
    </location>
</feature>
<dbReference type="PIRSF" id="PIRSF015589">
    <property type="entry name" value="PP_kinase"/>
    <property type="match status" value="1"/>
</dbReference>
<dbReference type="FunFam" id="3.30.870.10:FF:000001">
    <property type="entry name" value="Polyphosphate kinase"/>
    <property type="match status" value="1"/>
</dbReference>
<keyword evidence="7" id="KW-0067">ATP-binding</keyword>
<evidence type="ECO:0000259" key="9">
    <source>
        <dbReference type="Pfam" id="PF02503"/>
    </source>
</evidence>
<dbReference type="GO" id="GO:0009358">
    <property type="term" value="C:polyphosphate kinase complex"/>
    <property type="evidence" value="ECO:0007669"/>
    <property type="project" value="InterPro"/>
</dbReference>
<organism evidence="13">
    <name type="scientific">marine metagenome</name>
    <dbReference type="NCBI Taxonomy" id="408172"/>
    <lineage>
        <taxon>unclassified sequences</taxon>
        <taxon>metagenomes</taxon>
        <taxon>ecological metagenomes</taxon>
    </lineage>
</organism>
<evidence type="ECO:0000256" key="2">
    <source>
        <dbReference type="ARBA" id="ARBA00022553"/>
    </source>
</evidence>
<dbReference type="NCBIfam" id="TIGR03705">
    <property type="entry name" value="poly_P_kin"/>
    <property type="match status" value="1"/>
</dbReference>
<feature type="domain" description="Polyphosphate kinase middle" evidence="9">
    <location>
        <begin position="127"/>
        <end position="300"/>
    </location>
</feature>
<feature type="domain" description="Polyphosphate kinase C-terminal" evidence="11">
    <location>
        <begin position="501"/>
        <end position="662"/>
    </location>
</feature>
<dbReference type="GO" id="GO:0008976">
    <property type="term" value="F:polyphosphate kinase activity"/>
    <property type="evidence" value="ECO:0007669"/>
    <property type="project" value="UniProtKB-EC"/>
</dbReference>
<keyword evidence="2" id="KW-0597">Phosphoprotein</keyword>
<dbReference type="Pfam" id="PF17941">
    <property type="entry name" value="PP_kinase_C_1"/>
    <property type="match status" value="1"/>
</dbReference>
<dbReference type="SUPFAM" id="SSF140356">
    <property type="entry name" value="PPK N-terminal domain-like"/>
    <property type="match status" value="1"/>
</dbReference>